<dbReference type="AlphaFoldDB" id="X0TMK2"/>
<evidence type="ECO:0000313" key="1">
    <source>
        <dbReference type="EMBL" id="GAF89367.1"/>
    </source>
</evidence>
<name>X0TMK2_9ZZZZ</name>
<accession>X0TMK2</accession>
<protein>
    <submittedName>
        <fullName evidence="1">Uncharacterized protein</fullName>
    </submittedName>
</protein>
<organism evidence="1">
    <name type="scientific">marine sediment metagenome</name>
    <dbReference type="NCBI Taxonomy" id="412755"/>
    <lineage>
        <taxon>unclassified sequences</taxon>
        <taxon>metagenomes</taxon>
        <taxon>ecological metagenomes</taxon>
    </lineage>
</organism>
<reference evidence="1" key="1">
    <citation type="journal article" date="2014" name="Front. Microbiol.">
        <title>High frequency of phylogenetically diverse reductive dehalogenase-homologous genes in deep subseafloor sedimentary metagenomes.</title>
        <authorList>
            <person name="Kawai M."/>
            <person name="Futagami T."/>
            <person name="Toyoda A."/>
            <person name="Takaki Y."/>
            <person name="Nishi S."/>
            <person name="Hori S."/>
            <person name="Arai W."/>
            <person name="Tsubouchi T."/>
            <person name="Morono Y."/>
            <person name="Uchiyama I."/>
            <person name="Ito T."/>
            <person name="Fujiyama A."/>
            <person name="Inagaki F."/>
            <person name="Takami H."/>
        </authorList>
    </citation>
    <scope>NUCLEOTIDE SEQUENCE</scope>
    <source>
        <strain evidence="1">Expedition CK06-06</strain>
    </source>
</reference>
<feature type="non-terminal residue" evidence="1">
    <location>
        <position position="1"/>
    </location>
</feature>
<gene>
    <name evidence="1" type="ORF">S01H1_27377</name>
</gene>
<sequence length="71" mass="8784">DFPNRERFVKTGFPSWKKKWRKIAIKRYKKYQRNKLTERDNIKGRANIKYELKLEKPISIRESTSKSQRNR</sequence>
<dbReference type="EMBL" id="BARS01016661">
    <property type="protein sequence ID" value="GAF89367.1"/>
    <property type="molecule type" value="Genomic_DNA"/>
</dbReference>
<comment type="caution">
    <text evidence="1">The sequence shown here is derived from an EMBL/GenBank/DDBJ whole genome shotgun (WGS) entry which is preliminary data.</text>
</comment>
<proteinExistence type="predicted"/>